<keyword evidence="1" id="KW-0479">Metal-binding</keyword>
<feature type="compositionally biased region" description="Basic and acidic residues" evidence="6">
    <location>
        <begin position="129"/>
        <end position="139"/>
    </location>
</feature>
<feature type="region of interest" description="Disordered" evidence="6">
    <location>
        <begin position="90"/>
        <end position="158"/>
    </location>
</feature>
<dbReference type="CDD" id="cd00067">
    <property type="entry name" value="GAL4"/>
    <property type="match status" value="1"/>
</dbReference>
<dbReference type="InterPro" id="IPR007219">
    <property type="entry name" value="XnlR_reg_dom"/>
</dbReference>
<dbReference type="GO" id="GO:0003677">
    <property type="term" value="F:DNA binding"/>
    <property type="evidence" value="ECO:0007669"/>
    <property type="project" value="UniProtKB-KW"/>
</dbReference>
<keyword evidence="9" id="KW-1185">Reference proteome</keyword>
<evidence type="ECO:0000256" key="5">
    <source>
        <dbReference type="ARBA" id="ARBA00023242"/>
    </source>
</evidence>
<dbReference type="Pfam" id="PF04082">
    <property type="entry name" value="Fungal_trans"/>
    <property type="match status" value="1"/>
</dbReference>
<evidence type="ECO:0000256" key="4">
    <source>
        <dbReference type="ARBA" id="ARBA00023163"/>
    </source>
</evidence>
<evidence type="ECO:0000256" key="3">
    <source>
        <dbReference type="ARBA" id="ARBA00023125"/>
    </source>
</evidence>
<dbReference type="PANTHER" id="PTHR46910">
    <property type="entry name" value="TRANSCRIPTION FACTOR PDR1"/>
    <property type="match status" value="1"/>
</dbReference>
<dbReference type="SMART" id="SM00906">
    <property type="entry name" value="Fungal_trans"/>
    <property type="match status" value="1"/>
</dbReference>
<dbReference type="PROSITE" id="PS00463">
    <property type="entry name" value="ZN2_CY6_FUNGAL_1"/>
    <property type="match status" value="1"/>
</dbReference>
<accession>A0A2I2FB06</accession>
<dbReference type="RefSeq" id="XP_024671819.1">
    <property type="nucleotide sequence ID" value="XM_024812759.1"/>
</dbReference>
<evidence type="ECO:0000313" key="8">
    <source>
        <dbReference type="EMBL" id="PLB37807.1"/>
    </source>
</evidence>
<dbReference type="SMART" id="SM00066">
    <property type="entry name" value="GAL4"/>
    <property type="match status" value="1"/>
</dbReference>
<feature type="domain" description="Zn(2)-C6 fungal-type" evidence="7">
    <location>
        <begin position="21"/>
        <end position="50"/>
    </location>
</feature>
<evidence type="ECO:0000259" key="7">
    <source>
        <dbReference type="PROSITE" id="PS50048"/>
    </source>
</evidence>
<dbReference type="GO" id="GO:0009893">
    <property type="term" value="P:positive regulation of metabolic process"/>
    <property type="evidence" value="ECO:0007669"/>
    <property type="project" value="UniProtKB-ARBA"/>
</dbReference>
<dbReference type="PANTHER" id="PTHR46910:SF5">
    <property type="entry name" value="ZN(II)2CYS6 TRANSCRIPTION FACTOR (EUROFUNG)"/>
    <property type="match status" value="1"/>
</dbReference>
<proteinExistence type="predicted"/>
<dbReference type="GO" id="GO:0000981">
    <property type="term" value="F:DNA-binding transcription factor activity, RNA polymerase II-specific"/>
    <property type="evidence" value="ECO:0007669"/>
    <property type="project" value="InterPro"/>
</dbReference>
<dbReference type="GeneID" id="36519919"/>
<dbReference type="EMBL" id="KZ559140">
    <property type="protein sequence ID" value="PLB37807.1"/>
    <property type="molecule type" value="Genomic_DNA"/>
</dbReference>
<name>A0A2I2FB06_ASPCN</name>
<reference evidence="8 9" key="1">
    <citation type="submission" date="2017-12" db="EMBL/GenBank/DDBJ databases">
        <authorList>
            <consortium name="DOE Joint Genome Institute"/>
            <person name="Haridas S."/>
            <person name="Kjaerbolling I."/>
            <person name="Vesth T.C."/>
            <person name="Frisvad J.C."/>
            <person name="Nybo J.L."/>
            <person name="Theobald S."/>
            <person name="Kuo A."/>
            <person name="Bowyer P."/>
            <person name="Matsuda Y."/>
            <person name="Mondo S."/>
            <person name="Lyhne E.K."/>
            <person name="Kogle M.E."/>
            <person name="Clum A."/>
            <person name="Lipzen A."/>
            <person name="Salamov A."/>
            <person name="Ngan C.Y."/>
            <person name="Daum C."/>
            <person name="Chiniquy J."/>
            <person name="Barry K."/>
            <person name="LaButti K."/>
            <person name="Simmons B.A."/>
            <person name="Magnuson J.K."/>
            <person name="Mortensen U.H."/>
            <person name="Larsen T.O."/>
            <person name="Grigoriev I.V."/>
            <person name="Baker S.E."/>
            <person name="Andersen M.R."/>
            <person name="Nordberg H.P."/>
            <person name="Cantor M.N."/>
            <person name="Hua S.X."/>
        </authorList>
    </citation>
    <scope>NUCLEOTIDE SEQUENCE [LARGE SCALE GENOMIC DNA]</scope>
    <source>
        <strain evidence="8 9">CBS 102.13</strain>
    </source>
</reference>
<evidence type="ECO:0000256" key="6">
    <source>
        <dbReference type="SAM" id="MobiDB-lite"/>
    </source>
</evidence>
<feature type="compositionally biased region" description="Low complexity" evidence="6">
    <location>
        <begin position="102"/>
        <end position="121"/>
    </location>
</feature>
<gene>
    <name evidence="8" type="ORF">BDW47DRAFT_106410</name>
</gene>
<dbReference type="GO" id="GO:0008270">
    <property type="term" value="F:zinc ion binding"/>
    <property type="evidence" value="ECO:0007669"/>
    <property type="project" value="InterPro"/>
</dbReference>
<dbReference type="InterPro" id="IPR036864">
    <property type="entry name" value="Zn2-C6_fun-type_DNA-bd_sf"/>
</dbReference>
<dbReference type="InterPro" id="IPR050987">
    <property type="entry name" value="AtrR-like"/>
</dbReference>
<dbReference type="SUPFAM" id="SSF57701">
    <property type="entry name" value="Zn2/Cys6 DNA-binding domain"/>
    <property type="match status" value="1"/>
</dbReference>
<keyword evidence="3" id="KW-0238">DNA-binding</keyword>
<dbReference type="Gene3D" id="4.10.240.10">
    <property type="entry name" value="Zn(2)-C6 fungal-type DNA-binding domain"/>
    <property type="match status" value="1"/>
</dbReference>
<dbReference type="Proteomes" id="UP000234585">
    <property type="component" value="Unassembled WGS sequence"/>
</dbReference>
<dbReference type="STRING" id="41067.A0A2I2FB06"/>
<sequence>MSAAQETEAAAAPRAGPSLKACDGCRQRKVRCNKRSPCSNCERAGRQCVTLPRVARAKRCQTPGLSNYDVKISSIDERLDRMSQVLETLVSEETKSQRATASMESASPMSLHSSSSQRPLSNYLTGPHDLPRSDDTSDKQKRKQDKNNPVEGPSSFSAHSTHAINFLNKVAEAKCDDCDSNEIEELLDSMRAIVDAVKVRRQSTQSLFPLAIPSTTQCTPAELPPIQVAVAVIRKAQEQGDLVLNVLNELLHSRSLSDMCMTVYFSQDYSDAEFIIVNLAIYFLLSNTESTVTGDEVRDRKHTENYLLLQRNAETALSRLSLYVEASHNMTLALVLGAIYAVDISRPSLAWTLICASYQSAYSLGYHTWARGSDQSSNTPNKFGLLFWVIYYLEKHFCIRLGRCSIIIDTEITVPLPGSPGAATNPGMDYCHLIVRTGSLASRIYQELYSTQATGLPDDLRAQKALNLSQELCGIRDESRRAIQSWAQYRSDHDLPGVDMIKHLANLDEVFWWSTLTLIYRAVPPQPDFTVNFADECIIAARAALESHQKITSSFELNRLRPLSSYINWLILSSPFVPFIVIFCDVIEHENTNDLDIMQAFISSIESAAHCSVPIARHHKLFQVFHEVARRFLQLKVSQTPSQQGHEELKAQMNRCLGALGLHQPRSVQNGWSDSLTSLPPMVSTQSAVHNLEIPVSMEQPVQTMSWYAFGQQMFESFGNDQPPFSGGLDI</sequence>
<evidence type="ECO:0000256" key="1">
    <source>
        <dbReference type="ARBA" id="ARBA00022723"/>
    </source>
</evidence>
<dbReference type="OrthoDB" id="103819at2759"/>
<dbReference type="InterPro" id="IPR001138">
    <property type="entry name" value="Zn2Cys6_DnaBD"/>
</dbReference>
<keyword evidence="2" id="KW-0805">Transcription regulation</keyword>
<keyword evidence="4" id="KW-0804">Transcription</keyword>
<keyword evidence="5" id="KW-0539">Nucleus</keyword>
<dbReference type="CDD" id="cd12148">
    <property type="entry name" value="fungal_TF_MHR"/>
    <property type="match status" value="1"/>
</dbReference>
<organism evidence="8 9">
    <name type="scientific">Aspergillus candidus</name>
    <dbReference type="NCBI Taxonomy" id="41067"/>
    <lineage>
        <taxon>Eukaryota</taxon>
        <taxon>Fungi</taxon>
        <taxon>Dikarya</taxon>
        <taxon>Ascomycota</taxon>
        <taxon>Pezizomycotina</taxon>
        <taxon>Eurotiomycetes</taxon>
        <taxon>Eurotiomycetidae</taxon>
        <taxon>Eurotiales</taxon>
        <taxon>Aspergillaceae</taxon>
        <taxon>Aspergillus</taxon>
        <taxon>Aspergillus subgen. Circumdati</taxon>
    </lineage>
</organism>
<evidence type="ECO:0000256" key="2">
    <source>
        <dbReference type="ARBA" id="ARBA00023015"/>
    </source>
</evidence>
<dbReference type="GO" id="GO:0006351">
    <property type="term" value="P:DNA-templated transcription"/>
    <property type="evidence" value="ECO:0007669"/>
    <property type="project" value="InterPro"/>
</dbReference>
<evidence type="ECO:0000313" key="9">
    <source>
        <dbReference type="Proteomes" id="UP000234585"/>
    </source>
</evidence>
<dbReference type="AlphaFoldDB" id="A0A2I2FB06"/>
<protein>
    <recommendedName>
        <fullName evidence="7">Zn(2)-C6 fungal-type domain-containing protein</fullName>
    </recommendedName>
</protein>
<dbReference type="PROSITE" id="PS50048">
    <property type="entry name" value="ZN2_CY6_FUNGAL_2"/>
    <property type="match status" value="1"/>
</dbReference>
<dbReference type="Pfam" id="PF00172">
    <property type="entry name" value="Zn_clus"/>
    <property type="match status" value="1"/>
</dbReference>